<comment type="caution">
    <text evidence="2">The sequence shown here is derived from an EMBL/GenBank/DDBJ whole genome shotgun (WGS) entry which is preliminary data.</text>
</comment>
<evidence type="ECO:0000256" key="1">
    <source>
        <dbReference type="SAM" id="Phobius"/>
    </source>
</evidence>
<feature type="transmembrane region" description="Helical" evidence="1">
    <location>
        <begin position="98"/>
        <end position="118"/>
    </location>
</feature>
<feature type="transmembrane region" description="Helical" evidence="1">
    <location>
        <begin position="72"/>
        <end position="92"/>
    </location>
</feature>
<feature type="transmembrane region" description="Helical" evidence="1">
    <location>
        <begin position="12"/>
        <end position="31"/>
    </location>
</feature>
<accession>A0A5C6ZDM1</accession>
<dbReference type="EMBL" id="VORO01000035">
    <property type="protein sequence ID" value="TXD86895.1"/>
    <property type="molecule type" value="Genomic_DNA"/>
</dbReference>
<keyword evidence="1" id="KW-1133">Transmembrane helix</keyword>
<dbReference type="OrthoDB" id="1202725at2"/>
<name>A0A5C6ZDM1_9FLAO</name>
<reference evidence="2 3" key="1">
    <citation type="submission" date="2019-08" db="EMBL/GenBank/DDBJ databases">
        <title>Genomes of Subsaximicrobium wynnwilliamsii strains.</title>
        <authorList>
            <person name="Bowman J.P."/>
        </authorList>
    </citation>
    <scope>NUCLEOTIDE SEQUENCE [LARGE SCALE GENOMIC DNA]</scope>
    <source>
        <strain evidence="2 3">2-80-2</strain>
    </source>
</reference>
<dbReference type="RefSeq" id="WP_147088291.1">
    <property type="nucleotide sequence ID" value="NZ_VORM01000021.1"/>
</dbReference>
<evidence type="ECO:0000313" key="2">
    <source>
        <dbReference type="EMBL" id="TXD86895.1"/>
    </source>
</evidence>
<dbReference type="AlphaFoldDB" id="A0A5C6ZDM1"/>
<keyword evidence="1" id="KW-0472">Membrane</keyword>
<sequence length="124" mass="13958">MNLSSNLGKSTLLASAVFWGILGSKVLQITFMPFVLLSFIPIFICVASSVIVSICPIFWLTERESFNKKRIFKAYFPYYAIVVFGICVLAIIDNSFSILAIAFFSSAFISTCQSWVWFAKEEQP</sequence>
<feature type="transmembrane region" description="Helical" evidence="1">
    <location>
        <begin position="37"/>
        <end position="60"/>
    </location>
</feature>
<gene>
    <name evidence="2" type="ORF">ESY86_18975</name>
</gene>
<protein>
    <submittedName>
        <fullName evidence="2">Uncharacterized protein</fullName>
    </submittedName>
</protein>
<keyword evidence="3" id="KW-1185">Reference proteome</keyword>
<proteinExistence type="predicted"/>
<evidence type="ECO:0000313" key="3">
    <source>
        <dbReference type="Proteomes" id="UP000321578"/>
    </source>
</evidence>
<dbReference type="Proteomes" id="UP000321578">
    <property type="component" value="Unassembled WGS sequence"/>
</dbReference>
<keyword evidence="1" id="KW-0812">Transmembrane</keyword>
<organism evidence="2 3">
    <name type="scientific">Subsaximicrobium wynnwilliamsii</name>
    <dbReference type="NCBI Taxonomy" id="291179"/>
    <lineage>
        <taxon>Bacteria</taxon>
        <taxon>Pseudomonadati</taxon>
        <taxon>Bacteroidota</taxon>
        <taxon>Flavobacteriia</taxon>
        <taxon>Flavobacteriales</taxon>
        <taxon>Flavobacteriaceae</taxon>
        <taxon>Subsaximicrobium</taxon>
    </lineage>
</organism>